<dbReference type="PATRIC" id="fig|178901.15.peg.3189"/>
<proteinExistence type="predicted"/>
<dbReference type="Pfam" id="PF20432">
    <property type="entry name" value="Xre-like-HTH"/>
    <property type="match status" value="1"/>
</dbReference>
<evidence type="ECO:0000313" key="3">
    <source>
        <dbReference type="EMBL" id="KXV73638.1"/>
    </source>
</evidence>
<feature type="domain" description="Antitoxin Xre/MbcA/ParS-like toxin-binding" evidence="1">
    <location>
        <begin position="117"/>
        <end position="158"/>
    </location>
</feature>
<dbReference type="RefSeq" id="WP_061492108.1">
    <property type="nucleotide sequence ID" value="NZ_LHZZ01000646.1"/>
</dbReference>
<evidence type="ECO:0000259" key="2">
    <source>
        <dbReference type="Pfam" id="PF20432"/>
    </source>
</evidence>
<protein>
    <submittedName>
        <fullName evidence="3">Uncharacterized protein</fullName>
    </submittedName>
</protein>
<comment type="caution">
    <text evidence="3">The sequence shown here is derived from an EMBL/GenBank/DDBJ whole genome shotgun (WGS) entry which is preliminary data.</text>
</comment>
<dbReference type="AlphaFoldDB" id="A0A149V0D7"/>
<dbReference type="Proteomes" id="UP000075538">
    <property type="component" value="Unassembled WGS sequence"/>
</dbReference>
<name>A0A149V0D7_9PROT</name>
<dbReference type="InterPro" id="IPR024467">
    <property type="entry name" value="Xre/MbcA/ParS-like_toxin-bd"/>
</dbReference>
<evidence type="ECO:0000259" key="1">
    <source>
        <dbReference type="Pfam" id="PF09722"/>
    </source>
</evidence>
<gene>
    <name evidence="3" type="ORF">AD953_15395</name>
</gene>
<evidence type="ECO:0000313" key="4">
    <source>
        <dbReference type="Proteomes" id="UP000075538"/>
    </source>
</evidence>
<feature type="domain" description="Antitoxin Xre-like helix-turn-helix" evidence="2">
    <location>
        <begin position="34"/>
        <end position="95"/>
    </location>
</feature>
<dbReference type="EMBL" id="LHZZ01000646">
    <property type="protein sequence ID" value="KXV73638.1"/>
    <property type="molecule type" value="Genomic_DNA"/>
</dbReference>
<accession>A0A149V0D7</accession>
<reference evidence="3 4" key="1">
    <citation type="submission" date="2015-06" db="EMBL/GenBank/DDBJ databases">
        <title>Improved classification and identification of acetic acid bacteria using matrix-assisted laser desorption/ionization time-of-flight mass spectrometry; Gluconobacter nephelii and Gluconobacter uchimurae are later heterotypic synonyms of Gluconobacter japonicus and Gluconobacter oxydans, respectively.</title>
        <authorList>
            <person name="Li L."/>
            <person name="Cleenwerck I."/>
            <person name="De Vuyst L."/>
            <person name="Vandamme P."/>
        </authorList>
    </citation>
    <scope>NUCLEOTIDE SEQUENCE [LARGE SCALE GENOMIC DNA]</scope>
    <source>
        <strain evidence="3 4">LMG 1604</strain>
    </source>
</reference>
<dbReference type="GO" id="GO:0003677">
    <property type="term" value="F:DNA binding"/>
    <property type="evidence" value="ECO:0007669"/>
    <property type="project" value="InterPro"/>
</dbReference>
<organism evidence="3 4">
    <name type="scientific">Acetobacter malorum</name>
    <dbReference type="NCBI Taxonomy" id="178901"/>
    <lineage>
        <taxon>Bacteria</taxon>
        <taxon>Pseudomonadati</taxon>
        <taxon>Pseudomonadota</taxon>
        <taxon>Alphaproteobacteria</taxon>
        <taxon>Acetobacterales</taxon>
        <taxon>Acetobacteraceae</taxon>
        <taxon>Acetobacter</taxon>
    </lineage>
</organism>
<dbReference type="InterPro" id="IPR046847">
    <property type="entry name" value="Xre-like_HTH"/>
</dbReference>
<sequence length="161" mass="17303">MVQISTQTTRRQHPGAGVPTGPYGNLYRAGVMDRIGLIVEGVSAAEAKRWLDIPALGRAETLKALDLSVATFNKKVKANARLTPAESERVVGFARLVGQIEAMFEEAGGPSEFDVHAWLARWLTDPLPALGNARPIDFMNTMEGQALVSQKLAQIASGAYA</sequence>
<dbReference type="Pfam" id="PF09722">
    <property type="entry name" value="Xre_MbcA_ParS_C"/>
    <property type="match status" value="1"/>
</dbReference>